<evidence type="ECO:0000256" key="1">
    <source>
        <dbReference type="ARBA" id="ARBA00022723"/>
    </source>
</evidence>
<gene>
    <name evidence="3" type="ORF">NCGR_LOCUS29474</name>
</gene>
<dbReference type="PANTHER" id="PTHR48073">
    <property type="entry name" value="O-SUCCINYLBENZOATE SYNTHASE-RELATED"/>
    <property type="match status" value="1"/>
</dbReference>
<dbReference type="OrthoDB" id="1724445at2759"/>
<organism evidence="3 4">
    <name type="scientific">Miscanthus lutarioriparius</name>
    <dbReference type="NCBI Taxonomy" id="422564"/>
    <lineage>
        <taxon>Eukaryota</taxon>
        <taxon>Viridiplantae</taxon>
        <taxon>Streptophyta</taxon>
        <taxon>Embryophyta</taxon>
        <taxon>Tracheophyta</taxon>
        <taxon>Spermatophyta</taxon>
        <taxon>Magnoliopsida</taxon>
        <taxon>Liliopsida</taxon>
        <taxon>Poales</taxon>
        <taxon>Poaceae</taxon>
        <taxon>PACMAD clade</taxon>
        <taxon>Panicoideae</taxon>
        <taxon>Andropogonodae</taxon>
        <taxon>Andropogoneae</taxon>
        <taxon>Saccharinae</taxon>
        <taxon>Miscanthus</taxon>
    </lineage>
</organism>
<dbReference type="SUPFAM" id="SSF51604">
    <property type="entry name" value="Enolase C-terminal domain-like"/>
    <property type="match status" value="1"/>
</dbReference>
<feature type="domain" description="Enolase C-terminal" evidence="2">
    <location>
        <begin position="23"/>
        <end position="105"/>
    </location>
</feature>
<keyword evidence="4" id="KW-1185">Reference proteome</keyword>
<comment type="caution">
    <text evidence="3">The sequence shown here is derived from an EMBL/GenBank/DDBJ whole genome shotgun (WGS) entry which is preliminary data.</text>
</comment>
<dbReference type="AlphaFoldDB" id="A0A811PH28"/>
<evidence type="ECO:0000313" key="4">
    <source>
        <dbReference type="Proteomes" id="UP000604825"/>
    </source>
</evidence>
<proteinExistence type="predicted"/>
<dbReference type="InterPro" id="IPR036849">
    <property type="entry name" value="Enolase-like_C_sf"/>
</dbReference>
<reference evidence="3" key="1">
    <citation type="submission" date="2020-10" db="EMBL/GenBank/DDBJ databases">
        <authorList>
            <person name="Han B."/>
            <person name="Lu T."/>
            <person name="Zhao Q."/>
            <person name="Huang X."/>
            <person name="Zhao Y."/>
        </authorList>
    </citation>
    <scope>NUCLEOTIDE SEQUENCE</scope>
</reference>
<evidence type="ECO:0000259" key="2">
    <source>
        <dbReference type="Pfam" id="PF13378"/>
    </source>
</evidence>
<dbReference type="PANTHER" id="PTHR48073:SF2">
    <property type="entry name" value="O-SUCCINYLBENZOATE SYNTHASE"/>
    <property type="match status" value="1"/>
</dbReference>
<accession>A0A811PH28</accession>
<keyword evidence="1" id="KW-0479">Metal-binding</keyword>
<dbReference type="EMBL" id="CAJGYO010000007">
    <property type="protein sequence ID" value="CAD6245010.1"/>
    <property type="molecule type" value="Genomic_DNA"/>
</dbReference>
<dbReference type="Proteomes" id="UP000604825">
    <property type="component" value="Unassembled WGS sequence"/>
</dbReference>
<dbReference type="InterPro" id="IPR029065">
    <property type="entry name" value="Enolase_C-like"/>
</dbReference>
<sequence length="107" mass="11226">MAAGGVEDEGGGGGCCEGEEMGVTPVLFEQPVHRNQIGTVSEMLTIYVSMEKYKVAVAADESCRSLLDAQKIINGNLAHVINIKLAKLGVLGALEIIDAARKANVAR</sequence>
<name>A0A811PH28_9POAL</name>
<dbReference type="Gene3D" id="3.20.20.120">
    <property type="entry name" value="Enolase-like C-terminal domain"/>
    <property type="match status" value="1"/>
</dbReference>
<protein>
    <recommendedName>
        <fullName evidence="2">Enolase C-terminal domain-containing protein</fullName>
    </recommendedName>
</protein>
<dbReference type="Pfam" id="PF13378">
    <property type="entry name" value="MR_MLE_C"/>
    <property type="match status" value="1"/>
</dbReference>
<dbReference type="GO" id="GO:0046872">
    <property type="term" value="F:metal ion binding"/>
    <property type="evidence" value="ECO:0007669"/>
    <property type="project" value="UniProtKB-KW"/>
</dbReference>
<evidence type="ECO:0000313" key="3">
    <source>
        <dbReference type="EMBL" id="CAD6245010.1"/>
    </source>
</evidence>